<comment type="caution">
    <text evidence="1">The sequence shown here is derived from an EMBL/GenBank/DDBJ whole genome shotgun (WGS) entry which is preliminary data.</text>
</comment>
<accession>T1C7B8</accession>
<reference evidence="1" key="2">
    <citation type="journal article" date="2014" name="ISME J.">
        <title>Microbial stratification in low pH oxic and suboxic macroscopic growths along an acid mine drainage.</title>
        <authorList>
            <person name="Mendez-Garcia C."/>
            <person name="Mesa V."/>
            <person name="Sprenger R.R."/>
            <person name="Richter M."/>
            <person name="Diez M.S."/>
            <person name="Solano J."/>
            <person name="Bargiela R."/>
            <person name="Golyshina O.V."/>
            <person name="Manteca A."/>
            <person name="Ramos J.L."/>
            <person name="Gallego J.R."/>
            <person name="Llorente I."/>
            <person name="Martins Dos Santos V.A."/>
            <person name="Jensen O.N."/>
            <person name="Pelaez A.I."/>
            <person name="Sanchez J."/>
            <person name="Ferrer M."/>
        </authorList>
    </citation>
    <scope>NUCLEOTIDE SEQUENCE</scope>
</reference>
<name>T1C7B8_9ZZZZ</name>
<evidence type="ECO:0000313" key="1">
    <source>
        <dbReference type="EMBL" id="EQD77957.1"/>
    </source>
</evidence>
<reference evidence="1" key="1">
    <citation type="submission" date="2013-08" db="EMBL/GenBank/DDBJ databases">
        <authorList>
            <person name="Mendez C."/>
            <person name="Richter M."/>
            <person name="Ferrer M."/>
            <person name="Sanchez J."/>
        </authorList>
    </citation>
    <scope>NUCLEOTIDE SEQUENCE</scope>
</reference>
<protein>
    <submittedName>
        <fullName evidence="1">Alkyl hydroperoxide reductase/ Thiol specific antioxidant/ Mal allergen</fullName>
    </submittedName>
</protein>
<organism evidence="1">
    <name type="scientific">mine drainage metagenome</name>
    <dbReference type="NCBI Taxonomy" id="410659"/>
    <lineage>
        <taxon>unclassified sequences</taxon>
        <taxon>metagenomes</taxon>
        <taxon>ecological metagenomes</taxon>
    </lineage>
</organism>
<dbReference type="AlphaFoldDB" id="T1C7B8"/>
<sequence>MYRDLGYSGPPITSFVNTYAPSAYSNGTVVPALSGYNMTAAYDPHGYLDIYYLISGEGNVLYISGSPASTLGQLAQAINESA</sequence>
<gene>
    <name evidence="1" type="ORF">B1A_02554</name>
</gene>
<dbReference type="EMBL" id="AUZX01001896">
    <property type="protein sequence ID" value="EQD77957.1"/>
    <property type="molecule type" value="Genomic_DNA"/>
</dbReference>
<proteinExistence type="predicted"/>